<organism evidence="4 5">
    <name type="scientific">Paenibacillus mendelii</name>
    <dbReference type="NCBI Taxonomy" id="206163"/>
    <lineage>
        <taxon>Bacteria</taxon>
        <taxon>Bacillati</taxon>
        <taxon>Bacillota</taxon>
        <taxon>Bacilli</taxon>
        <taxon>Bacillales</taxon>
        <taxon>Paenibacillaceae</taxon>
        <taxon>Paenibacillus</taxon>
    </lineage>
</organism>
<dbReference type="InterPro" id="IPR013149">
    <property type="entry name" value="ADH-like_C"/>
</dbReference>
<evidence type="ECO:0000259" key="3">
    <source>
        <dbReference type="SMART" id="SM00829"/>
    </source>
</evidence>
<evidence type="ECO:0000256" key="1">
    <source>
        <dbReference type="ARBA" id="ARBA00022857"/>
    </source>
</evidence>
<dbReference type="SUPFAM" id="SSF50129">
    <property type="entry name" value="GroES-like"/>
    <property type="match status" value="1"/>
</dbReference>
<dbReference type="Pfam" id="PF00107">
    <property type="entry name" value="ADH_zinc_N"/>
    <property type="match status" value="1"/>
</dbReference>
<dbReference type="Gene3D" id="3.90.180.10">
    <property type="entry name" value="Medium-chain alcohol dehydrogenases, catalytic domain"/>
    <property type="match status" value="1"/>
</dbReference>
<dbReference type="PANTHER" id="PTHR48106">
    <property type="entry name" value="QUINONE OXIDOREDUCTASE PIG3-RELATED"/>
    <property type="match status" value="1"/>
</dbReference>
<dbReference type="SUPFAM" id="SSF51735">
    <property type="entry name" value="NAD(P)-binding Rossmann-fold domains"/>
    <property type="match status" value="1"/>
</dbReference>
<accession>A0ABV6J6M0</accession>
<dbReference type="InterPro" id="IPR036291">
    <property type="entry name" value="NAD(P)-bd_dom_sf"/>
</dbReference>
<keyword evidence="1" id="KW-0521">NADP</keyword>
<gene>
    <name evidence="4" type="ORF">ACFFJ8_09065</name>
</gene>
<evidence type="ECO:0000256" key="2">
    <source>
        <dbReference type="ARBA" id="ARBA00023002"/>
    </source>
</evidence>
<feature type="domain" description="Enoyl reductase (ER)" evidence="3">
    <location>
        <begin position="10"/>
        <end position="323"/>
    </location>
</feature>
<keyword evidence="2" id="KW-0560">Oxidoreductase</keyword>
<dbReference type="PANTHER" id="PTHR48106:SF18">
    <property type="entry name" value="QUINONE OXIDOREDUCTASE PIG3"/>
    <property type="match status" value="1"/>
</dbReference>
<dbReference type="RefSeq" id="WP_256555361.1">
    <property type="nucleotide sequence ID" value="NZ_JANHOF010000006.1"/>
</dbReference>
<reference evidence="4 5" key="1">
    <citation type="submission" date="2024-09" db="EMBL/GenBank/DDBJ databases">
        <authorList>
            <person name="Sun Q."/>
            <person name="Mori K."/>
        </authorList>
    </citation>
    <scope>NUCLEOTIDE SEQUENCE [LARGE SCALE GENOMIC DNA]</scope>
    <source>
        <strain evidence="4 5">CCM 4839</strain>
    </source>
</reference>
<dbReference type="EMBL" id="JBHLVF010000011">
    <property type="protein sequence ID" value="MFC0391523.1"/>
    <property type="molecule type" value="Genomic_DNA"/>
</dbReference>
<proteinExistence type="predicted"/>
<dbReference type="Proteomes" id="UP001589818">
    <property type="component" value="Unassembled WGS sequence"/>
</dbReference>
<dbReference type="InterPro" id="IPR014189">
    <property type="entry name" value="Quinone_OxRdtase_PIG3"/>
</dbReference>
<dbReference type="NCBIfam" id="TIGR02824">
    <property type="entry name" value="quinone_pig3"/>
    <property type="match status" value="1"/>
</dbReference>
<keyword evidence="5" id="KW-1185">Reference proteome</keyword>
<dbReference type="Gene3D" id="3.40.50.720">
    <property type="entry name" value="NAD(P)-binding Rossmann-like Domain"/>
    <property type="match status" value="1"/>
</dbReference>
<protein>
    <submittedName>
        <fullName evidence="4">NAD(P)H-quinone oxidoreductase</fullName>
    </submittedName>
</protein>
<dbReference type="CDD" id="cd05276">
    <property type="entry name" value="p53_inducible_oxidoreductase"/>
    <property type="match status" value="1"/>
</dbReference>
<evidence type="ECO:0000313" key="4">
    <source>
        <dbReference type="EMBL" id="MFC0391523.1"/>
    </source>
</evidence>
<comment type="caution">
    <text evidence="4">The sequence shown here is derived from an EMBL/GenBank/DDBJ whole genome shotgun (WGS) entry which is preliminary data.</text>
</comment>
<name>A0ABV6J6M0_9BACL</name>
<dbReference type="SMART" id="SM00829">
    <property type="entry name" value="PKS_ER"/>
    <property type="match status" value="1"/>
</dbReference>
<dbReference type="InterPro" id="IPR011032">
    <property type="entry name" value="GroES-like_sf"/>
</dbReference>
<evidence type="ECO:0000313" key="5">
    <source>
        <dbReference type="Proteomes" id="UP001589818"/>
    </source>
</evidence>
<dbReference type="InterPro" id="IPR020843">
    <property type="entry name" value="ER"/>
</dbReference>
<sequence length="327" mass="35080">MMKAVLVDEHTKRLSIGEAADPRITEDGLLVRVQATALNRADLLQKRGLYPSPQGASTILGLEMAGVVEVVGGNVSGFKPGDRVCALLPGGGYAERAVIPAGMAIRIPDSFSFEEAAAIPEVFLTAYMNLFLLGGLTHGQTVLIHAGASGVGTAAIQLVREAGAVSIVTAGSEEKRRTCLELGASRAIDYKAGPFAPHVKEATDGQGVNVILDFIGAPYWEQNIESLAMDGRLIIVGTMGGSKVQEMDLGLLLRRRQQVIGTALRSKSPADKIRLTEQFASFAMPRFADGRMKPVVDSVWDWEQADDAHEYMEQNKNTGKIILRVHS</sequence>
<dbReference type="InterPro" id="IPR013154">
    <property type="entry name" value="ADH-like_N"/>
</dbReference>
<dbReference type="Pfam" id="PF08240">
    <property type="entry name" value="ADH_N"/>
    <property type="match status" value="1"/>
</dbReference>